<gene>
    <name evidence="2" type="ORF">UXM345_LOCUS38816</name>
</gene>
<accession>A0A820QME1</accession>
<reference evidence="2" key="1">
    <citation type="submission" date="2021-02" db="EMBL/GenBank/DDBJ databases">
        <authorList>
            <person name="Nowell W R."/>
        </authorList>
    </citation>
    <scope>NUCLEOTIDE SEQUENCE</scope>
</reference>
<proteinExistence type="predicted"/>
<evidence type="ECO:0000313" key="3">
    <source>
        <dbReference type="Proteomes" id="UP000663842"/>
    </source>
</evidence>
<feature type="region of interest" description="Disordered" evidence="1">
    <location>
        <begin position="22"/>
        <end position="43"/>
    </location>
</feature>
<sequence length="43" mass="5016">MKRNSTIKTKVFDDLIKLKPTMDNESRPKILVHSMKPTDKTTK</sequence>
<feature type="non-terminal residue" evidence="2">
    <location>
        <position position="1"/>
    </location>
</feature>
<evidence type="ECO:0000313" key="2">
    <source>
        <dbReference type="EMBL" id="CAF4423837.1"/>
    </source>
</evidence>
<protein>
    <submittedName>
        <fullName evidence="2">Uncharacterized protein</fullName>
    </submittedName>
</protein>
<dbReference type="EMBL" id="CAJOBF010032498">
    <property type="protein sequence ID" value="CAF4423837.1"/>
    <property type="molecule type" value="Genomic_DNA"/>
</dbReference>
<name>A0A820QME1_9BILA</name>
<dbReference type="AlphaFoldDB" id="A0A820QME1"/>
<comment type="caution">
    <text evidence="2">The sequence shown here is derived from an EMBL/GenBank/DDBJ whole genome shotgun (WGS) entry which is preliminary data.</text>
</comment>
<organism evidence="2 3">
    <name type="scientific">Rotaria magnacalcarata</name>
    <dbReference type="NCBI Taxonomy" id="392030"/>
    <lineage>
        <taxon>Eukaryota</taxon>
        <taxon>Metazoa</taxon>
        <taxon>Spiralia</taxon>
        <taxon>Gnathifera</taxon>
        <taxon>Rotifera</taxon>
        <taxon>Eurotatoria</taxon>
        <taxon>Bdelloidea</taxon>
        <taxon>Philodinida</taxon>
        <taxon>Philodinidae</taxon>
        <taxon>Rotaria</taxon>
    </lineage>
</organism>
<evidence type="ECO:0000256" key="1">
    <source>
        <dbReference type="SAM" id="MobiDB-lite"/>
    </source>
</evidence>
<dbReference type="Proteomes" id="UP000663842">
    <property type="component" value="Unassembled WGS sequence"/>
</dbReference>